<dbReference type="AlphaFoldDB" id="A0A5B0GKS4"/>
<dbReference type="EMBL" id="VTUZ01000030">
    <property type="protein sequence ID" value="KAA1004083.1"/>
    <property type="molecule type" value="Genomic_DNA"/>
</dbReference>
<evidence type="ECO:0000313" key="2">
    <source>
        <dbReference type="Proteomes" id="UP000325273"/>
    </source>
</evidence>
<sequence>MTSTSTSGATALIVVFSMCRFPEVSHVADLEEAFIDSTIVRAHQHATGAPKKTAIMRLVTCAAG</sequence>
<gene>
    <name evidence="1" type="ORF">FVF58_33670</name>
</gene>
<evidence type="ECO:0008006" key="3">
    <source>
        <dbReference type="Google" id="ProtNLM"/>
    </source>
</evidence>
<keyword evidence="2" id="KW-1185">Reference proteome</keyword>
<name>A0A5B0GKS4_9BURK</name>
<organism evidence="1 2">
    <name type="scientific">Paraburkholderia panacisoli</name>
    <dbReference type="NCBI Taxonomy" id="2603818"/>
    <lineage>
        <taxon>Bacteria</taxon>
        <taxon>Pseudomonadati</taxon>
        <taxon>Pseudomonadota</taxon>
        <taxon>Betaproteobacteria</taxon>
        <taxon>Burkholderiales</taxon>
        <taxon>Burkholderiaceae</taxon>
        <taxon>Paraburkholderia</taxon>
    </lineage>
</organism>
<reference evidence="1 2" key="1">
    <citation type="submission" date="2019-08" db="EMBL/GenBank/DDBJ databases">
        <title>Paraburkholderia sp. DCY113.</title>
        <authorList>
            <person name="Kang J."/>
        </authorList>
    </citation>
    <scope>NUCLEOTIDE SEQUENCE [LARGE SCALE GENOMIC DNA]</scope>
    <source>
        <strain evidence="1 2">DCY113</strain>
    </source>
</reference>
<comment type="caution">
    <text evidence="1">The sequence shown here is derived from an EMBL/GenBank/DDBJ whole genome shotgun (WGS) entry which is preliminary data.</text>
</comment>
<evidence type="ECO:0000313" key="1">
    <source>
        <dbReference type="EMBL" id="KAA1004083.1"/>
    </source>
</evidence>
<dbReference type="Proteomes" id="UP000325273">
    <property type="component" value="Unassembled WGS sequence"/>
</dbReference>
<proteinExistence type="predicted"/>
<protein>
    <recommendedName>
        <fullName evidence="3">Transposase</fullName>
    </recommendedName>
</protein>
<accession>A0A5B0GKS4</accession>